<gene>
    <name evidence="2" type="ORF">FKW44_000898</name>
</gene>
<dbReference type="EMBL" id="CP045890">
    <property type="protein sequence ID" value="QQP56284.1"/>
    <property type="molecule type" value="Genomic_DNA"/>
</dbReference>
<protein>
    <submittedName>
        <fullName evidence="2">Uncharacterized protein</fullName>
    </submittedName>
</protein>
<organism evidence="2 3">
    <name type="scientific">Caligus rogercresseyi</name>
    <name type="common">Sea louse</name>
    <dbReference type="NCBI Taxonomy" id="217165"/>
    <lineage>
        <taxon>Eukaryota</taxon>
        <taxon>Metazoa</taxon>
        <taxon>Ecdysozoa</taxon>
        <taxon>Arthropoda</taxon>
        <taxon>Crustacea</taxon>
        <taxon>Multicrustacea</taxon>
        <taxon>Hexanauplia</taxon>
        <taxon>Copepoda</taxon>
        <taxon>Siphonostomatoida</taxon>
        <taxon>Caligidae</taxon>
        <taxon>Caligus</taxon>
    </lineage>
</organism>
<keyword evidence="3" id="KW-1185">Reference proteome</keyword>
<proteinExistence type="predicted"/>
<evidence type="ECO:0000313" key="3">
    <source>
        <dbReference type="Proteomes" id="UP000595437"/>
    </source>
</evidence>
<evidence type="ECO:0000313" key="2">
    <source>
        <dbReference type="EMBL" id="QQP56284.1"/>
    </source>
</evidence>
<feature type="compositionally biased region" description="Polar residues" evidence="1">
    <location>
        <begin position="31"/>
        <end position="51"/>
    </location>
</feature>
<accession>A0A7T8QV63</accession>
<dbReference type="AlphaFoldDB" id="A0A7T8QV63"/>
<reference evidence="3" key="1">
    <citation type="submission" date="2021-01" db="EMBL/GenBank/DDBJ databases">
        <title>Caligus Genome Assembly.</title>
        <authorList>
            <person name="Gallardo-Escarate C."/>
        </authorList>
    </citation>
    <scope>NUCLEOTIDE SEQUENCE [LARGE SCALE GENOMIC DNA]</scope>
</reference>
<dbReference type="Proteomes" id="UP000595437">
    <property type="component" value="Chromosome 1"/>
</dbReference>
<evidence type="ECO:0000256" key="1">
    <source>
        <dbReference type="SAM" id="MobiDB-lite"/>
    </source>
</evidence>
<sequence length="62" mass="6522">MVGAWWGGGGMGGGLCPLSTNRFPRRGASYTPETNCNGTNTPAVPNFTSSHGDLPLFQRQVP</sequence>
<feature type="region of interest" description="Disordered" evidence="1">
    <location>
        <begin position="29"/>
        <end position="62"/>
    </location>
</feature>
<name>A0A7T8QV63_CALRO</name>